<dbReference type="GO" id="GO:0005576">
    <property type="term" value="C:extracellular region"/>
    <property type="evidence" value="ECO:0007669"/>
    <property type="project" value="UniProtKB-SubCell"/>
</dbReference>
<keyword evidence="4" id="KW-0975">Bacterial flagellum</keyword>
<comment type="subcellular location">
    <subcellularLocation>
        <location evidence="1">Bacterial flagellum</location>
    </subcellularLocation>
    <subcellularLocation>
        <location evidence="2">Secreted</location>
    </subcellularLocation>
</comment>
<dbReference type="Gene3D" id="1.20.1330.10">
    <property type="entry name" value="f41 fragment of flagellin, N-terminal domain"/>
    <property type="match status" value="1"/>
</dbReference>
<dbReference type="SUPFAM" id="SSF64518">
    <property type="entry name" value="Phase 1 flagellin"/>
    <property type="match status" value="1"/>
</dbReference>
<comment type="caution">
    <text evidence="6">The sequence shown here is derived from an EMBL/GenBank/DDBJ whole genome shotgun (WGS) entry which is preliminary data.</text>
</comment>
<keyword evidence="6" id="KW-0282">Flagellum</keyword>
<dbReference type="GO" id="GO:0005198">
    <property type="term" value="F:structural molecule activity"/>
    <property type="evidence" value="ECO:0007669"/>
    <property type="project" value="InterPro"/>
</dbReference>
<reference evidence="6" key="1">
    <citation type="journal article" date="2014" name="Int. J. Syst. Evol. Microbiol.">
        <title>Complete genome sequence of Corynebacterium casei LMG S-19264T (=DSM 44701T), isolated from a smear-ripened cheese.</title>
        <authorList>
            <consortium name="US DOE Joint Genome Institute (JGI-PGF)"/>
            <person name="Walter F."/>
            <person name="Albersmeier A."/>
            <person name="Kalinowski J."/>
            <person name="Ruckert C."/>
        </authorList>
    </citation>
    <scope>NUCLEOTIDE SEQUENCE</scope>
    <source>
        <strain evidence="6">CCM 7684</strain>
    </source>
</reference>
<evidence type="ECO:0000313" key="7">
    <source>
        <dbReference type="Proteomes" id="UP000602745"/>
    </source>
</evidence>
<evidence type="ECO:0000256" key="3">
    <source>
        <dbReference type="ARBA" id="ARBA00005709"/>
    </source>
</evidence>
<evidence type="ECO:0000313" key="6">
    <source>
        <dbReference type="EMBL" id="GGE40487.1"/>
    </source>
</evidence>
<dbReference type="RefSeq" id="WP_188409345.1">
    <property type="nucleotide sequence ID" value="NZ_BMCP01000002.1"/>
</dbReference>
<organism evidence="6 7">
    <name type="scientific">Agaricicola taiwanensis</name>
    <dbReference type="NCBI Taxonomy" id="591372"/>
    <lineage>
        <taxon>Bacteria</taxon>
        <taxon>Pseudomonadati</taxon>
        <taxon>Pseudomonadota</taxon>
        <taxon>Alphaproteobacteria</taxon>
        <taxon>Rhodobacterales</taxon>
        <taxon>Paracoccaceae</taxon>
        <taxon>Agaricicola</taxon>
    </lineage>
</organism>
<keyword evidence="6" id="KW-0969">Cilium</keyword>
<accession>A0A8J2VSF8</accession>
<dbReference type="InterPro" id="IPR001492">
    <property type="entry name" value="Flagellin"/>
</dbReference>
<keyword evidence="7" id="KW-1185">Reference proteome</keyword>
<protein>
    <submittedName>
        <fullName evidence="6">Flagellar protein</fullName>
    </submittedName>
</protein>
<gene>
    <name evidence="6" type="ORF">GCM10007276_17280</name>
</gene>
<sequence>MAVGPATGTGIYNVTQARAILNMRSTLNTLTNQMATGLKADSFGTLGSARTLSLVLRERVSANDAYKANIDLVKPRLNLVATTVDRIQKIGSEVKGAAVPGNYTIIDNGQTIAQREAYNSMTLALEALNAEVNGRYLFGGPDTTQKPVETTDVIMNGQGSRAGYLTLVDERRRADLGADGLGRLTIPAITSTVTMGESTVTPRLTLDSVVSGLSNATATLNPAPDGLDVSFTGQPLAGETLALTVELPDTTTVTLTMTAQTGPLPDPAPAGDFAIGATPEETAQNFAAALQAQIATTSEGAGVPAANVVEPQASFTTSVSEDGAHPFGFKLSSVGNTMAGVSTTPVTGDPATFDISFTGQPEAGQQLRIAVELPDGTTEEITLKAATAPLAVPPEKGSFAIGATPAETALNFQTALRTETARVADTALVTASAEAAADNFFNIDADHPPLRVGGTPPETATTLVSGTPDDTVYWYKGDMGLDSARHTASARIDSSVVVNYGVRANEAGIRDTIKQLAVMSSMTFSEADENGSARYAALMNRARGNLDNQKNIQGMQVDLAVANRSLESTDTRLRTTAATLEGMQYDAEGVDKEEVAVRILDLQTRLQASYETTSIVSRLSLVNFL</sequence>
<dbReference type="PANTHER" id="PTHR42792">
    <property type="entry name" value="FLAGELLIN"/>
    <property type="match status" value="1"/>
</dbReference>
<dbReference type="InterPro" id="IPR001029">
    <property type="entry name" value="Flagellin_N"/>
</dbReference>
<proteinExistence type="inferred from homology"/>
<evidence type="ECO:0000256" key="1">
    <source>
        <dbReference type="ARBA" id="ARBA00004365"/>
    </source>
</evidence>
<dbReference type="Proteomes" id="UP000602745">
    <property type="component" value="Unassembled WGS sequence"/>
</dbReference>
<dbReference type="GO" id="GO:0009288">
    <property type="term" value="C:bacterial-type flagellum"/>
    <property type="evidence" value="ECO:0007669"/>
    <property type="project" value="UniProtKB-SubCell"/>
</dbReference>
<reference evidence="6" key="2">
    <citation type="submission" date="2020-09" db="EMBL/GenBank/DDBJ databases">
        <authorList>
            <person name="Sun Q."/>
            <person name="Sedlacek I."/>
        </authorList>
    </citation>
    <scope>NUCLEOTIDE SEQUENCE</scope>
    <source>
        <strain evidence="6">CCM 7684</strain>
    </source>
</reference>
<dbReference type="AlphaFoldDB" id="A0A8J2VSF8"/>
<name>A0A8J2VSF8_9RHOB</name>
<dbReference type="Pfam" id="PF00669">
    <property type="entry name" value="Flagellin_N"/>
    <property type="match status" value="1"/>
</dbReference>
<evidence type="ECO:0000259" key="5">
    <source>
        <dbReference type="Pfam" id="PF00669"/>
    </source>
</evidence>
<evidence type="ECO:0000256" key="2">
    <source>
        <dbReference type="ARBA" id="ARBA00004613"/>
    </source>
</evidence>
<comment type="similarity">
    <text evidence="3">Belongs to the bacterial flagellin family.</text>
</comment>
<evidence type="ECO:0000256" key="4">
    <source>
        <dbReference type="ARBA" id="ARBA00023143"/>
    </source>
</evidence>
<dbReference type="EMBL" id="BMCP01000002">
    <property type="protein sequence ID" value="GGE40487.1"/>
    <property type="molecule type" value="Genomic_DNA"/>
</dbReference>
<feature type="domain" description="Flagellin N-terminal" evidence="5">
    <location>
        <begin position="18"/>
        <end position="140"/>
    </location>
</feature>
<keyword evidence="6" id="KW-0966">Cell projection</keyword>
<dbReference type="PANTHER" id="PTHR42792:SF1">
    <property type="entry name" value="FLAGELLAR HOOK-ASSOCIATED PROTEIN 3"/>
    <property type="match status" value="1"/>
</dbReference>